<gene>
    <name evidence="1" type="ORF">C8D97_101180</name>
</gene>
<comment type="caution">
    <text evidence="1">The sequence shown here is derived from an EMBL/GenBank/DDBJ whole genome shotgun (WGS) entry which is preliminary data.</text>
</comment>
<dbReference type="AlphaFoldDB" id="A0A316G0Y8"/>
<accession>A0A316G0Y8</accession>
<dbReference type="Proteomes" id="UP000245790">
    <property type="component" value="Unassembled WGS sequence"/>
</dbReference>
<dbReference type="OrthoDB" id="9975829at2"/>
<reference evidence="1 2" key="1">
    <citation type="submission" date="2018-05" db="EMBL/GenBank/DDBJ databases">
        <title>Genomic Encyclopedia of Type Strains, Phase IV (KMG-IV): sequencing the most valuable type-strain genomes for metagenomic binning, comparative biology and taxonomic classification.</title>
        <authorList>
            <person name="Goeker M."/>
        </authorList>
    </citation>
    <scope>NUCLEOTIDE SEQUENCE [LARGE SCALE GENOMIC DNA]</scope>
    <source>
        <strain evidence="1 2">DSM 25350</strain>
    </source>
</reference>
<dbReference type="RefSeq" id="WP_109761454.1">
    <property type="nucleotide sequence ID" value="NZ_QGGU01000001.1"/>
</dbReference>
<protein>
    <submittedName>
        <fullName evidence="1">Uncharacterized protein</fullName>
    </submittedName>
</protein>
<evidence type="ECO:0000313" key="2">
    <source>
        <dbReference type="Proteomes" id="UP000245790"/>
    </source>
</evidence>
<organism evidence="1 2">
    <name type="scientific">Pleionea mediterranea</name>
    <dbReference type="NCBI Taxonomy" id="523701"/>
    <lineage>
        <taxon>Bacteria</taxon>
        <taxon>Pseudomonadati</taxon>
        <taxon>Pseudomonadota</taxon>
        <taxon>Gammaproteobacteria</taxon>
        <taxon>Oceanospirillales</taxon>
        <taxon>Pleioneaceae</taxon>
        <taxon>Pleionea</taxon>
    </lineage>
</organism>
<evidence type="ECO:0000313" key="1">
    <source>
        <dbReference type="EMBL" id="PWK54332.1"/>
    </source>
</evidence>
<sequence>MEFNGIIYTAFSSNDEIKQFHKYIDFDTRPRFPEDLPEGERKLAEEAEFIEYPVDIEYLSELECLYTLSYLGDFEVTNKVIVKLARFFNAKRLVVFIQNDEEFCEYRQYIPGENRLLYSYLSPKSPLKDSAIEDYLIEHQFDNSAFKKILETYP</sequence>
<name>A0A316G0Y8_9GAMM</name>
<keyword evidence="2" id="KW-1185">Reference proteome</keyword>
<proteinExistence type="predicted"/>
<dbReference type="EMBL" id="QGGU01000001">
    <property type="protein sequence ID" value="PWK54332.1"/>
    <property type="molecule type" value="Genomic_DNA"/>
</dbReference>